<gene>
    <name evidence="1" type="primary">C6H4orf50</name>
</gene>
<protein>
    <submittedName>
        <fullName evidence="1">Uncharacterized protein</fullName>
    </submittedName>
</protein>
<reference evidence="1" key="3">
    <citation type="submission" date="2025-09" db="UniProtKB">
        <authorList>
            <consortium name="Ensembl"/>
        </authorList>
    </citation>
    <scope>IDENTIFICATION</scope>
</reference>
<reference evidence="1" key="2">
    <citation type="submission" date="2025-08" db="UniProtKB">
        <authorList>
            <consortium name="Ensembl"/>
        </authorList>
    </citation>
    <scope>IDENTIFICATION</scope>
</reference>
<dbReference type="Ensembl" id="ENSOART00020059481.1">
    <property type="protein sequence ID" value="ENSOARP00020041341.1"/>
    <property type="gene ID" value="ENSOARG00020023479.2"/>
</dbReference>
<proteinExistence type="predicted"/>
<sequence>MYRMEPNTKGRTEKSFSYVVRAPSSDGFDIMNVDVKIDTSWIFHDVEERDEEQGCFPEGAARSPDVDTGTLRKQLESSEQKLLAAVDKYMMPESGLRSRIQELELSERNLLQKVDQLNTRVFQERSASLRAQEQLDALQGELASQVREKERAARRQRWRLQRLRERLRRKDAALGRQAAALERGRRIQRRQLRLVREQERVLRAQVQRLELDVRRLCRAAGLLLAELDAPNPGGPRSSGQGDLRGAPEGAAELRALRARAERGERERDQAARRLREQRATERRLRGQLEELRCSIYGLKLSEIGLQAHVEELTQHNESLRGELGAQAPGERALSKGPAGLRGLDALGHVQDESLSPPREEALDACGSQDPDGAPEQRGSAGQPAKGLHAWGCVRAGRGPPVLVPGPQTANKLPRDLAGSDRGQLQDQEASASEEDLRLRVRRLHHQVLTLQYQLRGPGSVHRELQASRGEAEHLKGKLDELQKKHHEVNLAVTPLKAKLASLVHKCWERNHLITHLLQELRRHGADNHLLSQMAQNMVNDVALAEYTATFLAPRVPELPLPSGLMADPEICQASVTMEPGLPVQCLQEKPERPVQASSPMTSCRLPSS</sequence>
<evidence type="ECO:0000313" key="1">
    <source>
        <dbReference type="Ensembl" id="ENSOARP00020041341.1"/>
    </source>
</evidence>
<reference evidence="1" key="1">
    <citation type="submission" date="2020-11" db="EMBL/GenBank/DDBJ databases">
        <authorList>
            <person name="Davenport K.M."/>
            <person name="Bickhart D.M."/>
            <person name="Smith T.P.L."/>
            <person name="Murdoch B.M."/>
            <person name="Rosen B.D."/>
        </authorList>
    </citation>
    <scope>NUCLEOTIDE SEQUENCE [LARGE SCALE GENOMIC DNA]</scope>
    <source>
        <strain evidence="1">OAR_USU_Benz2616</strain>
    </source>
</reference>
<accession>A0AC11DE96</accession>
<name>A0AC11DE96_SHEEP</name>
<organism evidence="1">
    <name type="scientific">Ovis aries</name>
    <name type="common">Sheep</name>
    <dbReference type="NCBI Taxonomy" id="9940"/>
    <lineage>
        <taxon>Eukaryota</taxon>
        <taxon>Metazoa</taxon>
        <taxon>Chordata</taxon>
        <taxon>Craniata</taxon>
        <taxon>Vertebrata</taxon>
        <taxon>Euteleostomi</taxon>
        <taxon>Mammalia</taxon>
        <taxon>Eutheria</taxon>
        <taxon>Laurasiatheria</taxon>
        <taxon>Artiodactyla</taxon>
        <taxon>Ruminantia</taxon>
        <taxon>Pecora</taxon>
        <taxon>Bovidae</taxon>
        <taxon>Caprinae</taxon>
        <taxon>Ovis</taxon>
    </lineage>
</organism>